<keyword evidence="12" id="KW-1185">Reference proteome</keyword>
<sequence length="812" mass="87191">MRLLTLLVFVVAVNSATIRAPLYRKQENIPGKYIVKLKDEFDVDKVVADLESSFLEYLGGKIESKYHTVKGFSAELSERALDLVRHSKAVSYVEEDSLVYAQQVASWGLDRIDSPRLPMDNVYDPMYDGTGVNIYIIDTGVSPYHDDVVGRCEVFYDAEPIQGNDGIDCHGHGSHCSGTAAGTMYGVAKNARIYGVRVLSCVGWGSDSDVIEGMDQVAAHAELPAVASMSLGGRFSQANNDAVQKMVDRGIVVAVAAGNSNEDACNSSPSSAEAAITVAASDSSDVRASFSNFGPCVDIYAPGVAITSIWIGSNTTSTTISGTSMACPHVAAVWPYVWEALKRLAEHTQFTPQDFTLVQRSLQRFSSFYKGERLKNSYVKMRLLIIFFLVVAANSATIKAPLRHMKDNIPGRYIVKLKDEFDVDTAIADLENSFLEYLGGKIDARYHTVKGFSAELSDRALDLVRHSKAVSYVEEDSLVYVQQVASWGLDRIDSSSLPMDDVYDPMYDGSGVNIYIIDTGVSPNHDDVIGRCAVFYEATTIRGNNGIDCHGHGSHCSGTAAGTMHGVAKNARIYGVRVINCFGWGSTSGIIEVDIGKEKSYLDFSFPCLPKKKGWENWHVRFHTTAMFSASVETGVLSTVGMDKVAADATLPAVASMSLGGGFSLLTNEAVDRMVEKGVVVAVSAGNSNTDACSQSPAAAERAITVAASDRYDTRASFSNYGPCVDIYAPGVAITSIWVGSDTATNTISGTSMSCPHVAGAAALVLDENPNYSPYEVTATLLNSAANDKISDVGAGTPKNKLLQVKRAGETV</sequence>
<feature type="active site" description="Charge relay system" evidence="6">
    <location>
        <position position="518"/>
    </location>
</feature>
<protein>
    <submittedName>
        <fullName evidence="11">Uncharacterized protein</fullName>
    </submittedName>
</protein>
<evidence type="ECO:0000313" key="11">
    <source>
        <dbReference type="EMBL" id="KAJ8049809.1"/>
    </source>
</evidence>
<feature type="domain" description="Inhibitor I9" evidence="10">
    <location>
        <begin position="32"/>
        <end position="101"/>
    </location>
</feature>
<feature type="active site" description="Charge relay system" evidence="5 6">
    <location>
        <position position="172"/>
    </location>
</feature>
<keyword evidence="2 6" id="KW-0645">Protease</keyword>
<dbReference type="Pfam" id="PF00082">
    <property type="entry name" value="Peptidase_S8"/>
    <property type="match status" value="2"/>
</dbReference>
<dbReference type="Proteomes" id="UP001152320">
    <property type="component" value="Chromosome 1"/>
</dbReference>
<dbReference type="GO" id="GO:0005615">
    <property type="term" value="C:extracellular space"/>
    <property type="evidence" value="ECO:0007669"/>
    <property type="project" value="TreeGrafter"/>
</dbReference>
<dbReference type="InterPro" id="IPR015500">
    <property type="entry name" value="Peptidase_S8_subtilisin-rel"/>
</dbReference>
<evidence type="ECO:0000256" key="1">
    <source>
        <dbReference type="ARBA" id="ARBA00011073"/>
    </source>
</evidence>
<dbReference type="PROSITE" id="PS00138">
    <property type="entry name" value="SUBTILASE_SER"/>
    <property type="match status" value="2"/>
</dbReference>
<evidence type="ECO:0000256" key="8">
    <source>
        <dbReference type="SAM" id="SignalP"/>
    </source>
</evidence>
<dbReference type="SUPFAM" id="SSF54897">
    <property type="entry name" value="Protease propeptides/inhibitors"/>
    <property type="match status" value="1"/>
</dbReference>
<feature type="chain" id="PRO_5040140421" evidence="8">
    <location>
        <begin position="16"/>
        <end position="812"/>
    </location>
</feature>
<gene>
    <name evidence="11" type="ORF">HOLleu_02720</name>
</gene>
<dbReference type="InterPro" id="IPR050131">
    <property type="entry name" value="Peptidase_S8_subtilisin-like"/>
</dbReference>
<keyword evidence="8" id="KW-0732">Signal</keyword>
<name>A0A9Q1CSL5_HOLLE</name>
<dbReference type="FunFam" id="3.40.50.200:FF:000007">
    <property type="entry name" value="Subtilisin-like serine protease"/>
    <property type="match status" value="1"/>
</dbReference>
<evidence type="ECO:0000256" key="3">
    <source>
        <dbReference type="ARBA" id="ARBA00022801"/>
    </source>
</evidence>
<feature type="active site" description="Charge relay system" evidence="5 6">
    <location>
        <position position="752"/>
    </location>
</feature>
<dbReference type="GO" id="GO:0006508">
    <property type="term" value="P:proteolysis"/>
    <property type="evidence" value="ECO:0007669"/>
    <property type="project" value="UniProtKB-KW"/>
</dbReference>
<feature type="active site" description="Charge relay system" evidence="6">
    <location>
        <position position="552"/>
    </location>
</feature>
<dbReference type="SUPFAM" id="SSF52743">
    <property type="entry name" value="Subtilisin-like"/>
    <property type="match status" value="2"/>
</dbReference>
<feature type="domain" description="Inhibitor I9" evidence="10">
    <location>
        <begin position="412"/>
        <end position="481"/>
    </location>
</feature>
<keyword evidence="3 6" id="KW-0378">Hydrolase</keyword>
<evidence type="ECO:0000256" key="6">
    <source>
        <dbReference type="PROSITE-ProRule" id="PRU01240"/>
    </source>
</evidence>
<dbReference type="Gene3D" id="3.30.70.80">
    <property type="entry name" value="Peptidase S8 propeptide/proteinase inhibitor I9"/>
    <property type="match status" value="2"/>
</dbReference>
<evidence type="ECO:0000259" key="9">
    <source>
        <dbReference type="Pfam" id="PF00082"/>
    </source>
</evidence>
<dbReference type="PANTHER" id="PTHR43806">
    <property type="entry name" value="PEPTIDASE S8"/>
    <property type="match status" value="1"/>
</dbReference>
<evidence type="ECO:0000256" key="7">
    <source>
        <dbReference type="RuleBase" id="RU003355"/>
    </source>
</evidence>
<feature type="domain" description="Peptidase S8/S53" evidence="9">
    <location>
        <begin position="509"/>
        <end position="790"/>
    </location>
</feature>
<feature type="signal peptide" evidence="8">
    <location>
        <begin position="1"/>
        <end position="15"/>
    </location>
</feature>
<comment type="similarity">
    <text evidence="1 6 7">Belongs to the peptidase S8 family.</text>
</comment>
<dbReference type="InterPro" id="IPR022398">
    <property type="entry name" value="Peptidase_S8_His-AS"/>
</dbReference>
<dbReference type="InterPro" id="IPR034193">
    <property type="entry name" value="PCSK9_ProteinaseK-like"/>
</dbReference>
<evidence type="ECO:0000256" key="2">
    <source>
        <dbReference type="ARBA" id="ARBA00022670"/>
    </source>
</evidence>
<evidence type="ECO:0000256" key="4">
    <source>
        <dbReference type="ARBA" id="ARBA00022825"/>
    </source>
</evidence>
<dbReference type="Gene3D" id="3.40.50.200">
    <property type="entry name" value="Peptidase S8/S53 domain"/>
    <property type="match status" value="2"/>
</dbReference>
<dbReference type="PROSITE" id="PS00136">
    <property type="entry name" value="SUBTILASE_ASP"/>
    <property type="match status" value="2"/>
</dbReference>
<dbReference type="CDD" id="cd04077">
    <property type="entry name" value="Peptidases_S8_PCSK9_ProteinaseK_like"/>
    <property type="match status" value="2"/>
</dbReference>
<feature type="domain" description="Peptidase S8/S53" evidence="9">
    <location>
        <begin position="129"/>
        <end position="348"/>
    </location>
</feature>
<dbReference type="InterPro" id="IPR000209">
    <property type="entry name" value="Peptidase_S8/S53_dom"/>
</dbReference>
<feature type="active site" description="Charge relay system" evidence="5 6">
    <location>
        <position position="138"/>
    </location>
</feature>
<proteinExistence type="inferred from homology"/>
<dbReference type="InterPro" id="IPR010259">
    <property type="entry name" value="S8pro/Inhibitor_I9"/>
</dbReference>
<reference evidence="11" key="1">
    <citation type="submission" date="2021-10" db="EMBL/GenBank/DDBJ databases">
        <title>Tropical sea cucumber genome reveals ecological adaptation and Cuvierian tubules defense mechanism.</title>
        <authorList>
            <person name="Chen T."/>
        </authorList>
    </citation>
    <scope>NUCLEOTIDE SEQUENCE</scope>
    <source>
        <strain evidence="11">Nanhai2018</strain>
        <tissue evidence="11">Muscle</tissue>
    </source>
</reference>
<dbReference type="Pfam" id="PF05922">
    <property type="entry name" value="Inhibitor_I9"/>
    <property type="match status" value="2"/>
</dbReference>
<evidence type="ECO:0000256" key="5">
    <source>
        <dbReference type="PIRSR" id="PIRSR615500-1"/>
    </source>
</evidence>
<dbReference type="PROSITE" id="PS00137">
    <property type="entry name" value="SUBTILASE_HIS"/>
    <property type="match status" value="2"/>
</dbReference>
<dbReference type="InterPro" id="IPR036852">
    <property type="entry name" value="Peptidase_S8/S53_dom_sf"/>
</dbReference>
<dbReference type="AlphaFoldDB" id="A0A9Q1CSL5"/>
<dbReference type="EMBL" id="JAIZAY010000001">
    <property type="protein sequence ID" value="KAJ8049809.1"/>
    <property type="molecule type" value="Genomic_DNA"/>
</dbReference>
<dbReference type="InterPro" id="IPR037045">
    <property type="entry name" value="S8pro/Inhibitor_I9_sf"/>
</dbReference>
<dbReference type="PROSITE" id="PS51892">
    <property type="entry name" value="SUBTILASE"/>
    <property type="match status" value="2"/>
</dbReference>
<dbReference type="InterPro" id="IPR023827">
    <property type="entry name" value="Peptidase_S8_Asp-AS"/>
</dbReference>
<dbReference type="InterPro" id="IPR023828">
    <property type="entry name" value="Peptidase_S8_Ser-AS"/>
</dbReference>
<comment type="caution">
    <text evidence="11">The sequence shown here is derived from an EMBL/GenBank/DDBJ whole genome shotgun (WGS) entry which is preliminary data.</text>
</comment>
<keyword evidence="4 6" id="KW-0720">Serine protease</keyword>
<feature type="active site" description="Charge relay system" evidence="6">
    <location>
        <position position="324"/>
    </location>
</feature>
<evidence type="ECO:0000313" key="12">
    <source>
        <dbReference type="Proteomes" id="UP001152320"/>
    </source>
</evidence>
<accession>A0A9Q1CSL5</accession>
<dbReference type="PANTHER" id="PTHR43806:SF11">
    <property type="entry name" value="CEREVISIN-RELATED"/>
    <property type="match status" value="1"/>
</dbReference>
<organism evidence="11 12">
    <name type="scientific">Holothuria leucospilota</name>
    <name type="common">Black long sea cucumber</name>
    <name type="synonym">Mertensiothuria leucospilota</name>
    <dbReference type="NCBI Taxonomy" id="206669"/>
    <lineage>
        <taxon>Eukaryota</taxon>
        <taxon>Metazoa</taxon>
        <taxon>Echinodermata</taxon>
        <taxon>Eleutherozoa</taxon>
        <taxon>Echinozoa</taxon>
        <taxon>Holothuroidea</taxon>
        <taxon>Aspidochirotacea</taxon>
        <taxon>Aspidochirotida</taxon>
        <taxon>Holothuriidae</taxon>
        <taxon>Holothuria</taxon>
    </lineage>
</organism>
<evidence type="ECO:0000259" key="10">
    <source>
        <dbReference type="Pfam" id="PF05922"/>
    </source>
</evidence>
<dbReference type="GO" id="GO:0004252">
    <property type="term" value="F:serine-type endopeptidase activity"/>
    <property type="evidence" value="ECO:0007669"/>
    <property type="project" value="UniProtKB-UniRule"/>
</dbReference>
<dbReference type="FunFam" id="3.40.50.200:FF:000014">
    <property type="entry name" value="Proteinase K"/>
    <property type="match status" value="1"/>
</dbReference>
<dbReference type="OrthoDB" id="206201at2759"/>
<dbReference type="PRINTS" id="PR00723">
    <property type="entry name" value="SUBTILISIN"/>
</dbReference>